<accession>A0ABP1QUK8</accession>
<evidence type="ECO:0000256" key="2">
    <source>
        <dbReference type="SAM" id="SignalP"/>
    </source>
</evidence>
<gene>
    <name evidence="3" type="ORF">ODALV1_LOCUS15312</name>
</gene>
<evidence type="ECO:0000256" key="1">
    <source>
        <dbReference type="SAM" id="MobiDB-lite"/>
    </source>
</evidence>
<feature type="compositionally biased region" description="Polar residues" evidence="1">
    <location>
        <begin position="114"/>
        <end position="132"/>
    </location>
</feature>
<organism evidence="3 4">
    <name type="scientific">Orchesella dallaii</name>
    <dbReference type="NCBI Taxonomy" id="48710"/>
    <lineage>
        <taxon>Eukaryota</taxon>
        <taxon>Metazoa</taxon>
        <taxon>Ecdysozoa</taxon>
        <taxon>Arthropoda</taxon>
        <taxon>Hexapoda</taxon>
        <taxon>Collembola</taxon>
        <taxon>Entomobryomorpha</taxon>
        <taxon>Entomobryoidea</taxon>
        <taxon>Orchesellidae</taxon>
        <taxon>Orchesellinae</taxon>
        <taxon>Orchesella</taxon>
    </lineage>
</organism>
<evidence type="ECO:0000313" key="3">
    <source>
        <dbReference type="EMBL" id="CAL8111736.1"/>
    </source>
</evidence>
<feature type="signal peptide" evidence="2">
    <location>
        <begin position="1"/>
        <end position="30"/>
    </location>
</feature>
<dbReference type="Proteomes" id="UP001642540">
    <property type="component" value="Unassembled WGS sequence"/>
</dbReference>
<reference evidence="3 4" key="1">
    <citation type="submission" date="2024-08" db="EMBL/GenBank/DDBJ databases">
        <authorList>
            <person name="Cucini C."/>
            <person name="Frati F."/>
        </authorList>
    </citation>
    <scope>NUCLEOTIDE SEQUENCE [LARGE SCALE GENOMIC DNA]</scope>
</reference>
<keyword evidence="2" id="KW-0732">Signal</keyword>
<feature type="chain" id="PRO_5045394892" evidence="2">
    <location>
        <begin position="31"/>
        <end position="305"/>
    </location>
</feature>
<sequence length="305" mass="34413">MFSARIPSKSIGILLFLDILCSTQFYLIQGIPINLQTNKNNYNENHANRPLLPNQPPSQQLRPPLTQKQAQQPVAGLNPNINPEIEDFGRLNTNQNQFRRHAITPPDAKVTPGAFQSTPPEQYGQNGGNNLHQRFEESLPNPMFRHQPPQDNRQQPQGLPASVLRQRRHSQDIPPPHFSGSPRAETHFNHAQSFDSFHTQTNEILRERNGPSNYYDNRNSFQQQVKPFPLGQQPQPVDVFANREGSMSSNSHIGFNIPPRQPPLTAIALVIQGLDGNSTLFIEYDVSDNDVTYETTVEVEDGGEF</sequence>
<keyword evidence="4" id="KW-1185">Reference proteome</keyword>
<proteinExistence type="predicted"/>
<feature type="region of interest" description="Disordered" evidence="1">
    <location>
        <begin position="42"/>
        <end position="87"/>
    </location>
</feature>
<name>A0ABP1QUK8_9HEXA</name>
<evidence type="ECO:0000313" key="4">
    <source>
        <dbReference type="Proteomes" id="UP001642540"/>
    </source>
</evidence>
<protein>
    <submittedName>
        <fullName evidence="3">Uncharacterized protein</fullName>
    </submittedName>
</protein>
<feature type="compositionally biased region" description="Low complexity" evidence="1">
    <location>
        <begin position="57"/>
        <end position="67"/>
    </location>
</feature>
<feature type="region of interest" description="Disordered" evidence="1">
    <location>
        <begin position="103"/>
        <end position="185"/>
    </location>
</feature>
<comment type="caution">
    <text evidence="3">The sequence shown here is derived from an EMBL/GenBank/DDBJ whole genome shotgun (WGS) entry which is preliminary data.</text>
</comment>
<dbReference type="EMBL" id="CAXLJM020000046">
    <property type="protein sequence ID" value="CAL8111736.1"/>
    <property type="molecule type" value="Genomic_DNA"/>
</dbReference>